<keyword evidence="3" id="KW-0677">Repeat</keyword>
<dbReference type="Pfam" id="PF00571">
    <property type="entry name" value="CBS"/>
    <property type="match status" value="1"/>
</dbReference>
<feature type="domain" description="ABC transporter" evidence="8">
    <location>
        <begin position="5"/>
        <end position="242"/>
    </location>
</feature>
<dbReference type="PANTHER" id="PTHR43117:SF4">
    <property type="entry name" value="OSMOPROTECTANT IMPORT ATP-BINDING PROTEIN OSMV"/>
    <property type="match status" value="1"/>
</dbReference>
<gene>
    <name evidence="10" type="ORF">F7O44_09140</name>
</gene>
<dbReference type="RefSeq" id="WP_162449893.1">
    <property type="nucleotide sequence ID" value="NZ_WLZY01000002.1"/>
</dbReference>
<comment type="similarity">
    <text evidence="1">Belongs to the ABC transporter superfamily.</text>
</comment>
<organism evidence="10 11">
    <name type="scientific">Phytoactinopolyspora mesophila</name>
    <dbReference type="NCBI Taxonomy" id="2650750"/>
    <lineage>
        <taxon>Bacteria</taxon>
        <taxon>Bacillati</taxon>
        <taxon>Actinomycetota</taxon>
        <taxon>Actinomycetes</taxon>
        <taxon>Jiangellales</taxon>
        <taxon>Jiangellaceae</taxon>
        <taxon>Phytoactinopolyspora</taxon>
    </lineage>
</organism>
<dbReference type="PANTHER" id="PTHR43117">
    <property type="entry name" value="OSMOPROTECTANT IMPORT ATP-BINDING PROTEIN OSMV"/>
    <property type="match status" value="1"/>
</dbReference>
<dbReference type="InterPro" id="IPR027417">
    <property type="entry name" value="P-loop_NTPase"/>
</dbReference>
<evidence type="ECO:0000313" key="11">
    <source>
        <dbReference type="Proteomes" id="UP000460435"/>
    </source>
</evidence>
<keyword evidence="2" id="KW-0813">Transport</keyword>
<accession>A0A7K3M2U1</accession>
<dbReference type="InterPro" id="IPR005892">
    <property type="entry name" value="Gly-betaine_transp_ATP-bd"/>
</dbReference>
<evidence type="ECO:0000256" key="6">
    <source>
        <dbReference type="ARBA" id="ARBA00066388"/>
    </source>
</evidence>
<dbReference type="InterPro" id="IPR003593">
    <property type="entry name" value="AAA+_ATPase"/>
</dbReference>
<dbReference type="PROSITE" id="PS50893">
    <property type="entry name" value="ABC_TRANSPORTER_2"/>
    <property type="match status" value="1"/>
</dbReference>
<dbReference type="Proteomes" id="UP000460435">
    <property type="component" value="Unassembled WGS sequence"/>
</dbReference>
<evidence type="ECO:0000256" key="4">
    <source>
        <dbReference type="ARBA" id="ARBA00022741"/>
    </source>
</evidence>
<dbReference type="AlphaFoldDB" id="A0A7K3M2U1"/>
<evidence type="ECO:0000259" key="8">
    <source>
        <dbReference type="PROSITE" id="PS50893"/>
    </source>
</evidence>
<dbReference type="GO" id="GO:0016020">
    <property type="term" value="C:membrane"/>
    <property type="evidence" value="ECO:0007669"/>
    <property type="project" value="InterPro"/>
</dbReference>
<dbReference type="PROSITE" id="PS00211">
    <property type="entry name" value="ABC_TRANSPORTER_1"/>
    <property type="match status" value="1"/>
</dbReference>
<dbReference type="SMART" id="SM00382">
    <property type="entry name" value="AAA"/>
    <property type="match status" value="1"/>
</dbReference>
<evidence type="ECO:0000259" key="9">
    <source>
        <dbReference type="PROSITE" id="PS51371"/>
    </source>
</evidence>
<evidence type="ECO:0000256" key="1">
    <source>
        <dbReference type="ARBA" id="ARBA00005417"/>
    </source>
</evidence>
<keyword evidence="5 10" id="KW-0067">ATP-binding</keyword>
<keyword evidence="7" id="KW-0129">CBS domain</keyword>
<keyword evidence="4" id="KW-0547">Nucleotide-binding</keyword>
<dbReference type="SUPFAM" id="SSF52540">
    <property type="entry name" value="P-loop containing nucleoside triphosphate hydrolases"/>
    <property type="match status" value="1"/>
</dbReference>
<evidence type="ECO:0000256" key="5">
    <source>
        <dbReference type="ARBA" id="ARBA00022840"/>
    </source>
</evidence>
<dbReference type="GO" id="GO:0005524">
    <property type="term" value="F:ATP binding"/>
    <property type="evidence" value="ECO:0007669"/>
    <property type="project" value="UniProtKB-KW"/>
</dbReference>
<evidence type="ECO:0000313" key="10">
    <source>
        <dbReference type="EMBL" id="NDL57232.1"/>
    </source>
</evidence>
<dbReference type="GO" id="GO:0016887">
    <property type="term" value="F:ATP hydrolysis activity"/>
    <property type="evidence" value="ECO:0007669"/>
    <property type="project" value="InterPro"/>
</dbReference>
<dbReference type="InterPro" id="IPR003439">
    <property type="entry name" value="ABC_transporter-like_ATP-bd"/>
</dbReference>
<sequence>MTIKIQLNELTKRFTGQADPAVDALSMDIPEGEIVIFVGPSGCGKTTTMKLINRLIEPSSGRIILDDEDVTKVNPDQLRRRIGYVIQQIGLYPHMTIAENIATVPKMLGWSKKRIAERVDELLSLVSLEPRTFAHRYPKELSGGQRQRVGVARAMGGDPDVMLMDEPFGAIDPINRDRLQNEFLRIQSEIKKTIVFVTHDIDEAIKMGNRIAILGDQSRIQQYDTPESILVSPANDFVADFIGRGAALKRCDLSRVEDIELTHWPTVDESASREEARRLIQQSDKGAALVLDTQQRPRRWVGLDHLLRGGDQPLSEIGLPADAVVRPSATLGDTLNEMLTARYASAIVVDGDGAYLGVVDIESINEAVRGMRAAERKRLRDQLEPEQASGG</sequence>
<evidence type="ECO:0000256" key="2">
    <source>
        <dbReference type="ARBA" id="ARBA00022448"/>
    </source>
</evidence>
<dbReference type="InterPro" id="IPR046342">
    <property type="entry name" value="CBS_dom_sf"/>
</dbReference>
<evidence type="ECO:0000256" key="7">
    <source>
        <dbReference type="PROSITE-ProRule" id="PRU00703"/>
    </source>
</evidence>
<dbReference type="SUPFAM" id="SSF54631">
    <property type="entry name" value="CBS-domain pair"/>
    <property type="match status" value="1"/>
</dbReference>
<dbReference type="InterPro" id="IPR017871">
    <property type="entry name" value="ABC_transporter-like_CS"/>
</dbReference>
<dbReference type="Gene3D" id="3.10.580.10">
    <property type="entry name" value="CBS-domain"/>
    <property type="match status" value="1"/>
</dbReference>
<name>A0A7K3M2U1_9ACTN</name>
<dbReference type="GO" id="GO:0031460">
    <property type="term" value="P:glycine betaine transport"/>
    <property type="evidence" value="ECO:0007669"/>
    <property type="project" value="InterPro"/>
</dbReference>
<reference evidence="10 11" key="1">
    <citation type="submission" date="2019-11" db="EMBL/GenBank/DDBJ databases">
        <authorList>
            <person name="Li X.-J."/>
            <person name="Feng X.-M."/>
        </authorList>
    </citation>
    <scope>NUCLEOTIDE SEQUENCE [LARGE SCALE GENOMIC DNA]</scope>
    <source>
        <strain evidence="10 11">XMNu-373</strain>
    </source>
</reference>
<dbReference type="GO" id="GO:0015418">
    <property type="term" value="F:ABC-type quaternary ammonium compound transporting activity"/>
    <property type="evidence" value="ECO:0007669"/>
    <property type="project" value="UniProtKB-EC"/>
</dbReference>
<evidence type="ECO:0000256" key="3">
    <source>
        <dbReference type="ARBA" id="ARBA00022737"/>
    </source>
</evidence>
<dbReference type="InterPro" id="IPR000644">
    <property type="entry name" value="CBS_dom"/>
</dbReference>
<dbReference type="EMBL" id="WLZY01000002">
    <property type="protein sequence ID" value="NDL57232.1"/>
    <property type="molecule type" value="Genomic_DNA"/>
</dbReference>
<comment type="caution">
    <text evidence="10">The sequence shown here is derived from an EMBL/GenBank/DDBJ whole genome shotgun (WGS) entry which is preliminary data.</text>
</comment>
<dbReference type="FunFam" id="3.40.50.300:FF:000425">
    <property type="entry name" value="Probable ABC transporter, ATP-binding subunit"/>
    <property type="match status" value="1"/>
</dbReference>
<dbReference type="Pfam" id="PF00005">
    <property type="entry name" value="ABC_tran"/>
    <property type="match status" value="1"/>
</dbReference>
<dbReference type="CDD" id="cd02205">
    <property type="entry name" value="CBS_pair_SF"/>
    <property type="match status" value="1"/>
</dbReference>
<dbReference type="NCBIfam" id="TIGR01186">
    <property type="entry name" value="proV"/>
    <property type="match status" value="1"/>
</dbReference>
<keyword evidence="11" id="KW-1185">Reference proteome</keyword>
<proteinExistence type="inferred from homology"/>
<feature type="domain" description="CBS" evidence="9">
    <location>
        <begin position="318"/>
        <end position="375"/>
    </location>
</feature>
<dbReference type="EC" id="7.6.2.9" evidence="6"/>
<dbReference type="Gene3D" id="3.40.50.300">
    <property type="entry name" value="P-loop containing nucleotide triphosphate hydrolases"/>
    <property type="match status" value="1"/>
</dbReference>
<protein>
    <recommendedName>
        <fullName evidence="6">ABC-type quaternary amine transporter</fullName>
        <ecNumber evidence="6">7.6.2.9</ecNumber>
    </recommendedName>
</protein>
<dbReference type="PROSITE" id="PS51371">
    <property type="entry name" value="CBS"/>
    <property type="match status" value="1"/>
</dbReference>